<name>A0A8H6X620_9AGAR</name>
<proteinExistence type="predicted"/>
<dbReference type="EMBL" id="JACAZH010000042">
    <property type="protein sequence ID" value="KAF7335193.1"/>
    <property type="molecule type" value="Genomic_DNA"/>
</dbReference>
<keyword evidence="2" id="KW-1185">Reference proteome</keyword>
<evidence type="ECO:0000313" key="2">
    <source>
        <dbReference type="Proteomes" id="UP000623467"/>
    </source>
</evidence>
<dbReference type="AlphaFoldDB" id="A0A8H6X620"/>
<comment type="caution">
    <text evidence="1">The sequence shown here is derived from an EMBL/GenBank/DDBJ whole genome shotgun (WGS) entry which is preliminary data.</text>
</comment>
<gene>
    <name evidence="1" type="ORF">MSAN_02352600</name>
</gene>
<accession>A0A8H6X620</accession>
<reference evidence="1" key="1">
    <citation type="submission" date="2020-05" db="EMBL/GenBank/DDBJ databases">
        <title>Mycena genomes resolve the evolution of fungal bioluminescence.</title>
        <authorList>
            <person name="Tsai I.J."/>
        </authorList>
    </citation>
    <scope>NUCLEOTIDE SEQUENCE</scope>
    <source>
        <strain evidence="1">160909Yilan</strain>
    </source>
</reference>
<organism evidence="1 2">
    <name type="scientific">Mycena sanguinolenta</name>
    <dbReference type="NCBI Taxonomy" id="230812"/>
    <lineage>
        <taxon>Eukaryota</taxon>
        <taxon>Fungi</taxon>
        <taxon>Dikarya</taxon>
        <taxon>Basidiomycota</taxon>
        <taxon>Agaricomycotina</taxon>
        <taxon>Agaricomycetes</taxon>
        <taxon>Agaricomycetidae</taxon>
        <taxon>Agaricales</taxon>
        <taxon>Marasmiineae</taxon>
        <taxon>Mycenaceae</taxon>
        <taxon>Mycena</taxon>
    </lineage>
</organism>
<sequence>MDPRLGIIDGVCCRSATAIEQAWTTRNLRGRCWRDLTARKGEVQDELSRAGGYYAPILRVEIVGIEHQVRTAQNTRPFNLERIHGACAALDGNVAEHPPVRARGEENSNLELGEHGPAYEDSCSKFFSTGKPWHRLARMKVSMSEGVVHLLGLLDLPSLKFSYTRAGKERDATSEAP</sequence>
<protein>
    <submittedName>
        <fullName evidence="1">Uncharacterized protein</fullName>
    </submittedName>
</protein>
<evidence type="ECO:0000313" key="1">
    <source>
        <dbReference type="EMBL" id="KAF7335193.1"/>
    </source>
</evidence>
<dbReference type="Proteomes" id="UP000623467">
    <property type="component" value="Unassembled WGS sequence"/>
</dbReference>